<dbReference type="Proteomes" id="UP000050509">
    <property type="component" value="Unassembled WGS sequence"/>
</dbReference>
<dbReference type="EMBL" id="LJCR01000081">
    <property type="protein sequence ID" value="KPV54285.1"/>
    <property type="molecule type" value="Genomic_DNA"/>
</dbReference>
<keyword evidence="3" id="KW-1185">Reference proteome</keyword>
<feature type="region of interest" description="Disordered" evidence="1">
    <location>
        <begin position="1"/>
        <end position="36"/>
    </location>
</feature>
<evidence type="ECO:0000313" key="3">
    <source>
        <dbReference type="Proteomes" id="UP000050509"/>
    </source>
</evidence>
<accession>A0A0N8PT18</accession>
<organism evidence="2 3">
    <name type="scientific">Kouleothrix aurantiaca</name>
    <dbReference type="NCBI Taxonomy" id="186479"/>
    <lineage>
        <taxon>Bacteria</taxon>
        <taxon>Bacillati</taxon>
        <taxon>Chloroflexota</taxon>
        <taxon>Chloroflexia</taxon>
        <taxon>Chloroflexales</taxon>
        <taxon>Roseiflexineae</taxon>
        <taxon>Roseiflexaceae</taxon>
        <taxon>Kouleothrix</taxon>
    </lineage>
</organism>
<protein>
    <submittedName>
        <fullName evidence="2">Uncharacterized protein</fullName>
    </submittedName>
</protein>
<sequence>MTKDIHANQPRDWHGRYAGSANPGRESGPPRDAEEIHSVGGVRLLLTGGRTPTYQIWKGDELMHEQPATRAWRQERRELSDKAATIAGVEPSKPKVEGRETFNQNGVRVVVTPGNEPKFQVYKGDTLIHEQPATRAWKSEQTAVLSIAEQAAGIVRPPTATAQINGHLRQGSIRGGPVSVRGQLDYVAVYVENKLSENPALNPRDVQAKGRALAEKWAAQGPAYFQRQMQFQVSRQYQRHLDEEDTDRNREITEEG</sequence>
<gene>
    <name evidence="2" type="ORF">SE17_04695</name>
</gene>
<evidence type="ECO:0000313" key="2">
    <source>
        <dbReference type="EMBL" id="KPV54285.1"/>
    </source>
</evidence>
<reference evidence="2 3" key="1">
    <citation type="submission" date="2015-09" db="EMBL/GenBank/DDBJ databases">
        <title>Draft genome sequence of Kouleothrix aurantiaca JCM 19913.</title>
        <authorList>
            <person name="Hemp J."/>
        </authorList>
    </citation>
    <scope>NUCLEOTIDE SEQUENCE [LARGE SCALE GENOMIC DNA]</scope>
    <source>
        <strain evidence="2 3">COM-B</strain>
    </source>
</reference>
<comment type="caution">
    <text evidence="2">The sequence shown here is derived from an EMBL/GenBank/DDBJ whole genome shotgun (WGS) entry which is preliminary data.</text>
</comment>
<dbReference type="AlphaFoldDB" id="A0A0N8PT18"/>
<feature type="compositionally biased region" description="Basic and acidic residues" evidence="1">
    <location>
        <begin position="1"/>
        <end position="15"/>
    </location>
</feature>
<proteinExistence type="predicted"/>
<name>A0A0N8PT18_9CHLR</name>
<evidence type="ECO:0000256" key="1">
    <source>
        <dbReference type="SAM" id="MobiDB-lite"/>
    </source>
</evidence>